<dbReference type="GO" id="GO:0005543">
    <property type="term" value="F:phospholipid binding"/>
    <property type="evidence" value="ECO:0007669"/>
    <property type="project" value="TreeGrafter"/>
</dbReference>
<name>A0A212F902_DANPL</name>
<dbReference type="PANTHER" id="PTHR46129">
    <property type="entry name" value="SYNAPTOTAGMIN 14, ISOFORM D"/>
    <property type="match status" value="1"/>
</dbReference>
<protein>
    <submittedName>
        <fullName evidence="3">Synaptotagmin-14</fullName>
    </submittedName>
</protein>
<feature type="transmembrane region" description="Helical" evidence="1">
    <location>
        <begin position="430"/>
        <end position="451"/>
    </location>
</feature>
<dbReference type="InParanoid" id="A0A212F902"/>
<dbReference type="Pfam" id="PF00168">
    <property type="entry name" value="C2"/>
    <property type="match status" value="2"/>
</dbReference>
<feature type="domain" description="C2" evidence="2">
    <location>
        <begin position="179"/>
        <end position="298"/>
    </location>
</feature>
<evidence type="ECO:0000259" key="2">
    <source>
        <dbReference type="PROSITE" id="PS50004"/>
    </source>
</evidence>
<accession>A0A212F902</accession>
<proteinExistence type="predicted"/>
<keyword evidence="1" id="KW-0812">Transmembrane</keyword>
<dbReference type="STRING" id="278856.A0A212F902"/>
<keyword evidence="4" id="KW-1185">Reference proteome</keyword>
<organism evidence="3 4">
    <name type="scientific">Danaus plexippus plexippus</name>
    <dbReference type="NCBI Taxonomy" id="278856"/>
    <lineage>
        <taxon>Eukaryota</taxon>
        <taxon>Metazoa</taxon>
        <taxon>Ecdysozoa</taxon>
        <taxon>Arthropoda</taxon>
        <taxon>Hexapoda</taxon>
        <taxon>Insecta</taxon>
        <taxon>Pterygota</taxon>
        <taxon>Neoptera</taxon>
        <taxon>Endopterygota</taxon>
        <taxon>Lepidoptera</taxon>
        <taxon>Glossata</taxon>
        <taxon>Ditrysia</taxon>
        <taxon>Papilionoidea</taxon>
        <taxon>Nymphalidae</taxon>
        <taxon>Danainae</taxon>
        <taxon>Danaini</taxon>
        <taxon>Danaina</taxon>
        <taxon>Danaus</taxon>
        <taxon>Danaus</taxon>
    </lineage>
</organism>
<evidence type="ECO:0000313" key="3">
    <source>
        <dbReference type="EMBL" id="OWR50207.1"/>
    </source>
</evidence>
<dbReference type="PANTHER" id="PTHR46129:SF2">
    <property type="entry name" value="SYNAPTOTAGMIN 14, ISOFORM D"/>
    <property type="match status" value="1"/>
</dbReference>
<evidence type="ECO:0000313" key="4">
    <source>
        <dbReference type="Proteomes" id="UP000007151"/>
    </source>
</evidence>
<dbReference type="Proteomes" id="UP000007151">
    <property type="component" value="Unassembled WGS sequence"/>
</dbReference>
<feature type="domain" description="C2" evidence="2">
    <location>
        <begin position="359"/>
        <end position="480"/>
    </location>
</feature>
<keyword evidence="1" id="KW-1133">Transmembrane helix</keyword>
<dbReference type="FunFam" id="2.60.40.150:FF:000231">
    <property type="entry name" value="Predicted protein"/>
    <property type="match status" value="1"/>
</dbReference>
<gene>
    <name evidence="3" type="ORF">KGM_214641</name>
</gene>
<dbReference type="AlphaFoldDB" id="A0A212F902"/>
<evidence type="ECO:0000256" key="1">
    <source>
        <dbReference type="SAM" id="Phobius"/>
    </source>
</evidence>
<reference evidence="3 4" key="1">
    <citation type="journal article" date="2011" name="Cell">
        <title>The monarch butterfly genome yields insights into long-distance migration.</title>
        <authorList>
            <person name="Zhan S."/>
            <person name="Merlin C."/>
            <person name="Boore J.L."/>
            <person name="Reppert S.M."/>
        </authorList>
    </citation>
    <scope>NUCLEOTIDE SEQUENCE [LARGE SCALE GENOMIC DNA]</scope>
    <source>
        <strain evidence="3">F-2</strain>
    </source>
</reference>
<sequence>MVANAGSINPTNVEATAYISAVAAFAVVVLVVLLFLGRRWCYTAVFGRKCCDDILTVNAAIASPGLPIENAPFDALSKPNHYPERIFKFEASDEDEELRLRIQQDKEEVECRYEEKNENQVQSKVEVELIETSLRETKIDDVVQQRADYIHTLEAQSSVESDVIAHNDTSLLCSDSGSERGCVELTLLFDAPVRNMTVHVLQARSLPHKTGSQVLQSQVRIVLLPLKKQKYKSKIRNGENPQYMESFVLHKINPEDVHGMGLRIRIYGCERMRRQRLLGEANVSFATLNFELENNLWLQLAPRQHHQPSLQLPKLDPSHSIAGVLASPSSITTVSPGGSGEACSLARSDSASSCCSTRSAPELLLGLQYNPTTGHLSVEIIKGTHFRKLSPNKAPDTYVKLCLISSLGMEMGRCKSTTRRAQSNPLYKELFIFQVALFQLTEVTLMVSVWWRRSVKRNEMVGWFSLGHSSSGREEERHWHELCPTLARVTGLLRVPDIACPGRARLNPSRAVDAHDLCPAASPVAAPRRCLLKDLTQPQTRLWNLRPLATCDLAIPDLRGLSNVTSHLDAPTSELCVLLNYTRCAYI</sequence>
<dbReference type="EMBL" id="AGBW02009658">
    <property type="protein sequence ID" value="OWR50207.1"/>
    <property type="molecule type" value="Genomic_DNA"/>
</dbReference>
<feature type="transmembrane region" description="Helical" evidence="1">
    <location>
        <begin position="15"/>
        <end position="36"/>
    </location>
</feature>
<dbReference type="Gene3D" id="2.60.40.150">
    <property type="entry name" value="C2 domain"/>
    <property type="match status" value="2"/>
</dbReference>
<comment type="caution">
    <text evidence="3">The sequence shown here is derived from an EMBL/GenBank/DDBJ whole genome shotgun (WGS) entry which is preliminary data.</text>
</comment>
<keyword evidence="1" id="KW-0472">Membrane</keyword>
<dbReference type="PROSITE" id="PS50004">
    <property type="entry name" value="C2"/>
    <property type="match status" value="2"/>
</dbReference>
<dbReference type="eggNOG" id="KOG1028">
    <property type="taxonomic scope" value="Eukaryota"/>
</dbReference>
<dbReference type="InterPro" id="IPR035892">
    <property type="entry name" value="C2_domain_sf"/>
</dbReference>
<dbReference type="InterPro" id="IPR043541">
    <property type="entry name" value="SYT14/14L/16"/>
</dbReference>
<dbReference type="SUPFAM" id="SSF49562">
    <property type="entry name" value="C2 domain (Calcium/lipid-binding domain, CaLB)"/>
    <property type="match status" value="2"/>
</dbReference>
<dbReference type="InterPro" id="IPR000008">
    <property type="entry name" value="C2_dom"/>
</dbReference>
<dbReference type="SMART" id="SM00239">
    <property type="entry name" value="C2"/>
    <property type="match status" value="2"/>
</dbReference>
<dbReference type="KEGG" id="dpl:KGM_214641"/>